<evidence type="ECO:0000256" key="1">
    <source>
        <dbReference type="SAM" id="SignalP"/>
    </source>
</evidence>
<keyword evidence="3" id="KW-1185">Reference proteome</keyword>
<name>A0ABT2A881_9BURK</name>
<sequence>MSKRIELAGLWVALFAALLAAPAAQAQADGAREAAEAQIYQEAMEALAEGRRTDASELLRRLVANPQQAGALLDLALTQCGLGNADEAERLFAMLETRVQLKPDMMILIAETREAGCRPWKPASTTTLTVGRGIDQNVNQGASVSSLVVDAGVPVELPLLPDFLPRHDQYSVLGLEHMRELTPNGSIAYLQSQWRRNDSLRQYDTAAMFGGIELPWRVLRTTVRTSLNLGAVTLGRRLYQRQGQLQARVAPAIPLPANTQLNLVAGASWYDYPTLTNFNALTLEGRAVLTWRDGPLFASANAALLNEHARAGRPGGNRHGNYASLLLRRALPANFTAEAAWTRQSWDSALPYAPELLIPAVRAQRTTVARAALSYQLVKGQTLQLEARAVQNKENIPIFQYNDRVLQLSWQWQLP</sequence>
<comment type="caution">
    <text evidence="2">The sequence shown here is derived from an EMBL/GenBank/DDBJ whole genome shotgun (WGS) entry which is preliminary data.</text>
</comment>
<keyword evidence="1" id="KW-0732">Signal</keyword>
<evidence type="ECO:0000313" key="3">
    <source>
        <dbReference type="Proteomes" id="UP001205560"/>
    </source>
</evidence>
<accession>A0ABT2A881</accession>
<dbReference type="EMBL" id="JANUGX010000016">
    <property type="protein sequence ID" value="MCS0590379.1"/>
    <property type="molecule type" value="Genomic_DNA"/>
</dbReference>
<dbReference type="Proteomes" id="UP001205560">
    <property type="component" value="Unassembled WGS sequence"/>
</dbReference>
<feature type="chain" id="PRO_5045052431" evidence="1">
    <location>
        <begin position="29"/>
        <end position="415"/>
    </location>
</feature>
<protein>
    <submittedName>
        <fullName evidence="2">Tetratricopeptide repeat protein</fullName>
    </submittedName>
</protein>
<feature type="signal peptide" evidence="1">
    <location>
        <begin position="1"/>
        <end position="28"/>
    </location>
</feature>
<dbReference type="RefSeq" id="WP_258846156.1">
    <property type="nucleotide sequence ID" value="NZ_JANUGX010000016.1"/>
</dbReference>
<reference evidence="2 3" key="1">
    <citation type="submission" date="2022-08" db="EMBL/GenBank/DDBJ databases">
        <title>Reclassification of Massilia species as members of the genera Telluria, Duganella, Pseudoduganella, Mokoshia gen. nov. and Zemynaea gen. nov. using orthogonal and non-orthogonal genome-based approaches.</title>
        <authorList>
            <person name="Bowman J.P."/>
        </authorList>
    </citation>
    <scope>NUCLEOTIDE SEQUENCE [LARGE SCALE GENOMIC DNA]</scope>
    <source>
        <strain evidence="2 3">LMG 28164</strain>
    </source>
</reference>
<proteinExistence type="predicted"/>
<organism evidence="2 3">
    <name type="scientific">Massilia norwichensis</name>
    <dbReference type="NCBI Taxonomy" id="1442366"/>
    <lineage>
        <taxon>Bacteria</taxon>
        <taxon>Pseudomonadati</taxon>
        <taxon>Pseudomonadota</taxon>
        <taxon>Betaproteobacteria</taxon>
        <taxon>Burkholderiales</taxon>
        <taxon>Oxalobacteraceae</taxon>
        <taxon>Telluria group</taxon>
        <taxon>Massilia</taxon>
    </lineage>
</organism>
<gene>
    <name evidence="2" type="ORF">NX782_14380</name>
</gene>
<evidence type="ECO:0000313" key="2">
    <source>
        <dbReference type="EMBL" id="MCS0590379.1"/>
    </source>
</evidence>